<comment type="caution">
    <text evidence="1">The sequence shown here is derived from an EMBL/GenBank/DDBJ whole genome shotgun (WGS) entry which is preliminary data.</text>
</comment>
<name>A0A822XWX9_NELNU</name>
<dbReference type="Proteomes" id="UP000607653">
    <property type="component" value="Unassembled WGS sequence"/>
</dbReference>
<evidence type="ECO:0000313" key="1">
    <source>
        <dbReference type="EMBL" id="DAD24522.1"/>
    </source>
</evidence>
<protein>
    <submittedName>
        <fullName evidence="1">Uncharacterized protein</fullName>
    </submittedName>
</protein>
<sequence>MDDFILVVSGANGSMPQTKENILLDQADDEELLHLVELEVGELLLSYEFLGNNIPFFSSFALLALEALMANPNIKRGENRWVDKIYQRQTDLPFLLVVEDVFSWSWYHHHLSY</sequence>
<proteinExistence type="predicted"/>
<evidence type="ECO:0000313" key="2">
    <source>
        <dbReference type="Proteomes" id="UP000607653"/>
    </source>
</evidence>
<accession>A0A822XWX9</accession>
<keyword evidence="2" id="KW-1185">Reference proteome</keyword>
<gene>
    <name evidence="1" type="ORF">HUJ06_025986</name>
</gene>
<reference evidence="1 2" key="1">
    <citation type="journal article" date="2020" name="Mol. Biol. Evol.">
        <title>Distinct Expression and Methylation Patterns for Genes with Different Fates following a Single Whole-Genome Duplication in Flowering Plants.</title>
        <authorList>
            <person name="Shi T."/>
            <person name="Rahmani R.S."/>
            <person name="Gugger P.F."/>
            <person name="Wang M."/>
            <person name="Li H."/>
            <person name="Zhang Y."/>
            <person name="Li Z."/>
            <person name="Wang Q."/>
            <person name="Van de Peer Y."/>
            <person name="Marchal K."/>
            <person name="Chen J."/>
        </authorList>
    </citation>
    <scope>NUCLEOTIDE SEQUENCE [LARGE SCALE GENOMIC DNA]</scope>
    <source>
        <tissue evidence="1">Leaf</tissue>
    </source>
</reference>
<dbReference type="AlphaFoldDB" id="A0A822XWX9"/>
<dbReference type="EMBL" id="DUZY01000001">
    <property type="protein sequence ID" value="DAD24522.1"/>
    <property type="molecule type" value="Genomic_DNA"/>
</dbReference>
<organism evidence="1 2">
    <name type="scientific">Nelumbo nucifera</name>
    <name type="common">Sacred lotus</name>
    <dbReference type="NCBI Taxonomy" id="4432"/>
    <lineage>
        <taxon>Eukaryota</taxon>
        <taxon>Viridiplantae</taxon>
        <taxon>Streptophyta</taxon>
        <taxon>Embryophyta</taxon>
        <taxon>Tracheophyta</taxon>
        <taxon>Spermatophyta</taxon>
        <taxon>Magnoliopsida</taxon>
        <taxon>Proteales</taxon>
        <taxon>Nelumbonaceae</taxon>
        <taxon>Nelumbo</taxon>
    </lineage>
</organism>